<dbReference type="InterPro" id="IPR010985">
    <property type="entry name" value="Ribbon_hlx_hlx"/>
</dbReference>
<name>A0A1Z4BXW3_9GAMM</name>
<evidence type="ECO:0000313" key="2">
    <source>
        <dbReference type="EMBL" id="ASF46101.1"/>
    </source>
</evidence>
<evidence type="ECO:0000313" key="3">
    <source>
        <dbReference type="Proteomes" id="UP000197019"/>
    </source>
</evidence>
<organism evidence="2 3">
    <name type="scientific">Methylovulum psychrotolerans</name>
    <dbReference type="NCBI Taxonomy" id="1704499"/>
    <lineage>
        <taxon>Bacteria</taxon>
        <taxon>Pseudomonadati</taxon>
        <taxon>Pseudomonadota</taxon>
        <taxon>Gammaproteobacteria</taxon>
        <taxon>Methylococcales</taxon>
        <taxon>Methylococcaceae</taxon>
        <taxon>Methylovulum</taxon>
    </lineage>
</organism>
<protein>
    <submittedName>
        <fullName evidence="2">Toxin-antitoxin system HicB family antitoxin</fullName>
    </submittedName>
</protein>
<dbReference type="KEGG" id="mpsy:CEK71_08415"/>
<dbReference type="Gene3D" id="1.10.1220.10">
    <property type="entry name" value="Met repressor-like"/>
    <property type="match status" value="1"/>
</dbReference>
<accession>A0A1Z4BXW3</accession>
<dbReference type="AlphaFoldDB" id="A0A1Z4BXW3"/>
<dbReference type="SUPFAM" id="SSF47598">
    <property type="entry name" value="Ribbon-helix-helix"/>
    <property type="match status" value="1"/>
</dbReference>
<sequence>MTVELPDSLFAELQQAATQNHISTESLLVEMARHNIQQIKAEQHFRERAARGNPERGLALLDKVAHR</sequence>
<proteinExistence type="predicted"/>
<dbReference type="Proteomes" id="UP000197019">
    <property type="component" value="Chromosome"/>
</dbReference>
<keyword evidence="3" id="KW-1185">Reference proteome</keyword>
<gene>
    <name evidence="2" type="ORF">CEK71_08415</name>
</gene>
<dbReference type="EMBL" id="CP022129">
    <property type="protein sequence ID" value="ASF46101.1"/>
    <property type="molecule type" value="Genomic_DNA"/>
</dbReference>
<dbReference type="GO" id="GO:0006355">
    <property type="term" value="P:regulation of DNA-templated transcription"/>
    <property type="evidence" value="ECO:0007669"/>
    <property type="project" value="InterPro"/>
</dbReference>
<reference evidence="2 3" key="1">
    <citation type="submission" date="2017-06" db="EMBL/GenBank/DDBJ databases">
        <title>Genome Sequencing of the methanotroph Methylovulum psychrotolerants str. HV10-M2 isolated from a high-altitude environment.</title>
        <authorList>
            <person name="Mateos-Rivera A."/>
        </authorList>
    </citation>
    <scope>NUCLEOTIDE SEQUENCE [LARGE SCALE GENOMIC DNA]</scope>
    <source>
        <strain evidence="2 3">HV10_M2</strain>
    </source>
</reference>
<evidence type="ECO:0000256" key="1">
    <source>
        <dbReference type="SAM" id="MobiDB-lite"/>
    </source>
</evidence>
<dbReference type="InterPro" id="IPR013321">
    <property type="entry name" value="Arc_rbn_hlx_hlx"/>
</dbReference>
<feature type="region of interest" description="Disordered" evidence="1">
    <location>
        <begin position="46"/>
        <end position="67"/>
    </location>
</feature>